<dbReference type="InterPro" id="IPR004360">
    <property type="entry name" value="Glyas_Fos-R_dOase_dom"/>
</dbReference>
<dbReference type="Proteomes" id="UP000237822">
    <property type="component" value="Unassembled WGS sequence"/>
</dbReference>
<comment type="caution">
    <text evidence="3">The sequence shown here is derived from an EMBL/GenBank/DDBJ whole genome shotgun (WGS) entry which is preliminary data.</text>
</comment>
<evidence type="ECO:0000256" key="1">
    <source>
        <dbReference type="SAM" id="MobiDB-lite"/>
    </source>
</evidence>
<protein>
    <recommendedName>
        <fullName evidence="2">Glyoxalase/fosfomycin resistance/dioxygenase domain-containing protein</fullName>
    </recommendedName>
</protein>
<gene>
    <name evidence="3" type="ORF">BCF74_11415</name>
</gene>
<proteinExistence type="predicted"/>
<dbReference type="InterPro" id="IPR052393">
    <property type="entry name" value="Cadmium-induced_rsp"/>
</dbReference>
<name>A0A2T0UJD9_9MICO</name>
<dbReference type="InterPro" id="IPR029068">
    <property type="entry name" value="Glyas_Bleomycin-R_OHBP_Dase"/>
</dbReference>
<dbReference type="NCBIfam" id="NF041414">
    <property type="entry name" value="ArsI_CadI_VOC"/>
    <property type="match status" value="1"/>
</dbReference>
<feature type="compositionally biased region" description="Basic and acidic residues" evidence="1">
    <location>
        <begin position="1"/>
        <end position="16"/>
    </location>
</feature>
<feature type="region of interest" description="Disordered" evidence="1">
    <location>
        <begin position="1"/>
        <end position="30"/>
    </location>
</feature>
<organism evidence="3 4">
    <name type="scientific">Knoellia remsis</name>
    <dbReference type="NCBI Taxonomy" id="407159"/>
    <lineage>
        <taxon>Bacteria</taxon>
        <taxon>Bacillati</taxon>
        <taxon>Actinomycetota</taxon>
        <taxon>Actinomycetes</taxon>
        <taxon>Micrococcales</taxon>
        <taxon>Intrasporangiaceae</taxon>
        <taxon>Knoellia</taxon>
    </lineage>
</organism>
<sequence length="177" mass="19026">MPIDTSGERHDADTHHGSGPARPQRERPRRVRRVLLGDVRRRAGKRRPGYANFAIAEPPLKLVLIETGEQTRGHGPAGALNHLGVEVSTDEVAAARERFAAAGLAAFDENDTTCCYARQDKVWVHDPAGAPWEVYTVTDEHPADARPATASLEILDVTEVTGVVDGSSSPAASACCR</sequence>
<feature type="domain" description="Glyoxalase/fosfomycin resistance/dioxygenase" evidence="2">
    <location>
        <begin position="42"/>
        <end position="134"/>
    </location>
</feature>
<dbReference type="GO" id="GO:0046686">
    <property type="term" value="P:response to cadmium ion"/>
    <property type="evidence" value="ECO:0007669"/>
    <property type="project" value="TreeGrafter"/>
</dbReference>
<dbReference type="SUPFAM" id="SSF54593">
    <property type="entry name" value="Glyoxalase/Bleomycin resistance protein/Dihydroxybiphenyl dioxygenase"/>
    <property type="match status" value="1"/>
</dbReference>
<keyword evidence="4" id="KW-1185">Reference proteome</keyword>
<evidence type="ECO:0000313" key="3">
    <source>
        <dbReference type="EMBL" id="PRY57986.1"/>
    </source>
</evidence>
<dbReference type="Pfam" id="PF00903">
    <property type="entry name" value="Glyoxalase"/>
    <property type="match status" value="1"/>
</dbReference>
<dbReference type="PANTHER" id="PTHR41294:SF1">
    <property type="entry name" value="CADMIUM-INDUCED PROTEIN CADI"/>
    <property type="match status" value="1"/>
</dbReference>
<dbReference type="PANTHER" id="PTHR41294">
    <property type="entry name" value="CADMIUM-INDUCED PROTEIN CADI"/>
    <property type="match status" value="1"/>
</dbReference>
<accession>A0A2T0UJD9</accession>
<dbReference type="InterPro" id="IPR049789">
    <property type="entry name" value="ArsI/CadI-like"/>
</dbReference>
<evidence type="ECO:0000313" key="4">
    <source>
        <dbReference type="Proteomes" id="UP000237822"/>
    </source>
</evidence>
<dbReference type="RefSeq" id="WP_245889286.1">
    <property type="nucleotide sequence ID" value="NZ_PVTI01000014.1"/>
</dbReference>
<dbReference type="EMBL" id="PVTI01000014">
    <property type="protein sequence ID" value="PRY57986.1"/>
    <property type="molecule type" value="Genomic_DNA"/>
</dbReference>
<reference evidence="3 4" key="1">
    <citation type="submission" date="2018-03" db="EMBL/GenBank/DDBJ databases">
        <title>Genomic Encyclopedia of Archaeal and Bacterial Type Strains, Phase II (KMG-II): from individual species to whole genera.</title>
        <authorList>
            <person name="Goeker M."/>
        </authorList>
    </citation>
    <scope>NUCLEOTIDE SEQUENCE [LARGE SCALE GENOMIC DNA]</scope>
    <source>
        <strain evidence="3 4">ATCC BAA-1496</strain>
    </source>
</reference>
<dbReference type="AlphaFoldDB" id="A0A2T0UJD9"/>
<evidence type="ECO:0000259" key="2">
    <source>
        <dbReference type="Pfam" id="PF00903"/>
    </source>
</evidence>
<dbReference type="Gene3D" id="3.10.180.10">
    <property type="entry name" value="2,3-Dihydroxybiphenyl 1,2-Dioxygenase, domain 1"/>
    <property type="match status" value="1"/>
</dbReference>